<keyword evidence="2" id="KW-1185">Reference proteome</keyword>
<protein>
    <submittedName>
        <fullName evidence="1">Uncharacterized protein</fullName>
    </submittedName>
</protein>
<comment type="caution">
    <text evidence="1">The sequence shown here is derived from an EMBL/GenBank/DDBJ whole genome shotgun (WGS) entry which is preliminary data.</text>
</comment>
<sequence>MISFLLANLMGKAPKRRITPASTRKSKSIPLVIREKSLLPDRAKIEPKEKCSRARLQIPETKTSPARSSSTDSLSDLNLISSDVSFNKIPKSLALTKNISQPEAATLKEKRMKPGLKAQCLMPVTIRAANRRSTRIKNLSRGLSKSSTNHALKKHKRVMVEIPKNKINLKKATRSSNENHRQRAAFIIQRFFRLWMLHKANQELRILSEYICQVTRQALDFQKHEAAVISSQALIRGRLVRHHIYSIRAACEATVIPIQSLVRARLARQRVAAIQAERKASVILIQKLMRAKLLNQHIASFRLKRNSAARVLQMAWMRLKHRRAAQHRAAGAIQTFFRMVIVKAAFLRGKLQQAVDSKDTHLKGILKNNRSRSCVATKSLPDVITELNTMRNARCLRPVTFIEAGTRCPENIKAVNAEPNNRLLTKATTKVRFGDSSVIIDPDPMTIQPALPPFRRRDGPSILKNSTTGPLPLSSTPDNLEPLRVLRFLKARPQRENSHKGAYSNF</sequence>
<accession>A0ACC2SFJ9</accession>
<organism evidence="1 2">
    <name type="scientific">Entomophthora muscae</name>
    <dbReference type="NCBI Taxonomy" id="34485"/>
    <lineage>
        <taxon>Eukaryota</taxon>
        <taxon>Fungi</taxon>
        <taxon>Fungi incertae sedis</taxon>
        <taxon>Zoopagomycota</taxon>
        <taxon>Entomophthoromycotina</taxon>
        <taxon>Entomophthoromycetes</taxon>
        <taxon>Entomophthorales</taxon>
        <taxon>Entomophthoraceae</taxon>
        <taxon>Entomophthora</taxon>
    </lineage>
</organism>
<evidence type="ECO:0000313" key="2">
    <source>
        <dbReference type="Proteomes" id="UP001165960"/>
    </source>
</evidence>
<proteinExistence type="predicted"/>
<evidence type="ECO:0000313" key="1">
    <source>
        <dbReference type="EMBL" id="KAJ9061144.1"/>
    </source>
</evidence>
<reference evidence="1" key="1">
    <citation type="submission" date="2022-04" db="EMBL/GenBank/DDBJ databases">
        <title>Genome of the entomopathogenic fungus Entomophthora muscae.</title>
        <authorList>
            <person name="Elya C."/>
            <person name="Lovett B.R."/>
            <person name="Lee E."/>
            <person name="Macias A.M."/>
            <person name="Hajek A.E."/>
            <person name="De Bivort B.L."/>
            <person name="Kasson M.T."/>
            <person name="De Fine Licht H.H."/>
            <person name="Stajich J.E."/>
        </authorList>
    </citation>
    <scope>NUCLEOTIDE SEQUENCE</scope>
    <source>
        <strain evidence="1">Berkeley</strain>
    </source>
</reference>
<dbReference type="Proteomes" id="UP001165960">
    <property type="component" value="Unassembled WGS sequence"/>
</dbReference>
<gene>
    <name evidence="1" type="ORF">DSO57_1023394</name>
</gene>
<dbReference type="EMBL" id="QTSX02005092">
    <property type="protein sequence ID" value="KAJ9061144.1"/>
    <property type="molecule type" value="Genomic_DNA"/>
</dbReference>
<name>A0ACC2SFJ9_9FUNG</name>